<dbReference type="AlphaFoldDB" id="E1NV25"/>
<name>E1NV25_9LACO</name>
<dbReference type="Proteomes" id="UP000003648">
    <property type="component" value="Unassembled WGS sequence"/>
</dbReference>
<comment type="caution">
    <text evidence="1">The sequence shown here is derived from an EMBL/GenBank/DDBJ whole genome shotgun (WGS) entry which is preliminary data.</text>
</comment>
<evidence type="ECO:0000313" key="1">
    <source>
        <dbReference type="EMBL" id="EFO70010.1"/>
    </source>
</evidence>
<reference evidence="1 2" key="1">
    <citation type="submission" date="2010-09" db="EMBL/GenBank/DDBJ databases">
        <authorList>
            <person name="Durkin A.S."/>
            <person name="Madupu R."/>
            <person name="Torralba M."/>
            <person name="Gillis M."/>
            <person name="Methe B."/>
            <person name="Sutton G."/>
            <person name="Nelson K.E."/>
        </authorList>
    </citation>
    <scope>NUCLEOTIDE SEQUENCE [LARGE SCALE GENOMIC DNA]</scope>
    <source>
        <strain evidence="1 2">LactinV 01V1-a</strain>
    </source>
</reference>
<proteinExistence type="predicted"/>
<dbReference type="EMBL" id="AEHQ01000087">
    <property type="protein sequence ID" value="EFO70010.1"/>
    <property type="molecule type" value="Genomic_DNA"/>
</dbReference>
<gene>
    <name evidence="1" type="ORF">HMPREF9211_0646</name>
</gene>
<protein>
    <submittedName>
        <fullName evidence="1">Uncharacterized protein</fullName>
    </submittedName>
</protein>
<sequence>MWQIIENKQKFISQIMTSKTPVRVAEDVDEASLSYSEIKALATGNPLIKEKMDLDNEVTKLKMLEANYKSDKYKLEDKVNKYYPQSILKTEMEIKAVK</sequence>
<organism evidence="1 2">
    <name type="scientific">Lactobacillus iners LactinV 01V1-a</name>
    <dbReference type="NCBI Taxonomy" id="879297"/>
    <lineage>
        <taxon>Bacteria</taxon>
        <taxon>Bacillati</taxon>
        <taxon>Bacillota</taxon>
        <taxon>Bacilli</taxon>
        <taxon>Lactobacillales</taxon>
        <taxon>Lactobacillaceae</taxon>
        <taxon>Lactobacillus</taxon>
    </lineage>
</organism>
<accession>E1NV25</accession>
<evidence type="ECO:0000313" key="2">
    <source>
        <dbReference type="Proteomes" id="UP000003648"/>
    </source>
</evidence>